<name>A0A2I0B434_9ASPA</name>
<feature type="domain" description="HAT C-terminal dimerisation" evidence="3">
    <location>
        <begin position="602"/>
        <end position="673"/>
    </location>
</feature>
<dbReference type="SUPFAM" id="SSF53098">
    <property type="entry name" value="Ribonuclease H-like"/>
    <property type="match status" value="1"/>
</dbReference>
<dbReference type="PANTHER" id="PTHR32166:SF63">
    <property type="entry name" value="HAT TRANSPOSON SUPERFAMILY PROTEIN"/>
    <property type="match status" value="1"/>
</dbReference>
<feature type="region of interest" description="Disordered" evidence="1">
    <location>
        <begin position="118"/>
        <end position="148"/>
    </location>
</feature>
<sequence length="719" mass="80506">MSSEAGDAIEDHGTAIGKDKGRVRCNYCRKDVRGFNRLKHHLGGVGHDVTACIEVPDAVKARMRDLLLEKKKERLLKEVGELYHPDLPLKRRLSTPLADSHDALPEFSHSLPNFCSEESTVEMESGESENGSSGSAGPSHPNSSETTENYITKNLPTEVGIANGSIPVLCKVEDEHLIVKEEVKDDSVRQAVMHIGRFIYEAGIDPNSINLPSFQKMIDAIASCGSGLRVPSHNELNGWILQEKLKEVRQRVEDVRSCWGKTGCSIVVDGWTDPRGRSLIRFLVDSPLGTVFIRSVDASDIISDVDSLVLLFSKAIEEVGVQNVVQVIAHEKSCYMDATAKKLEDKYRSFFWTLCADYCINLIFEKIGMLDHVKKVFSDAKTITRFIYSQSVPFQLMKRHIQGNFLVQTLKLKSIADFMSLGNMSRARESLIHVFRSPAWCNSTVALSANGKRIAELVNDPLFWAAVADVMKITDPLITLLHQIDGGHVAPMGFLYDAMDRAKEAIKGNLGGKEAAYLPIWAIIDEIWDNYLHCPLHSAGYYLNPNLFCSNDFFVDAEVTNGLLGCIVRMVEGQNTQAMIVPQLEAYTSASGLFANDLAIDQRTKIPPALWWISHGSGSPELQRFAVKILNQPCSGSSRYKLDKNISEKVHHKGRSCVEQRILYDMEFVHNNLRLWSAQFSWEQKHYNGREDSILFDDWTAEVNSSKKVNSSYKVYSGR</sequence>
<dbReference type="InterPro" id="IPR007021">
    <property type="entry name" value="DUF659"/>
</dbReference>
<accession>A0A2I0B434</accession>
<keyword evidence="5" id="KW-1185">Reference proteome</keyword>
<dbReference type="InterPro" id="IPR012337">
    <property type="entry name" value="RNaseH-like_sf"/>
</dbReference>
<dbReference type="STRING" id="1088818.A0A2I0B434"/>
<feature type="domain" description="DUF659" evidence="2">
    <location>
        <begin position="231"/>
        <end position="383"/>
    </location>
</feature>
<dbReference type="Pfam" id="PF04937">
    <property type="entry name" value="DUF659"/>
    <property type="match status" value="1"/>
</dbReference>
<dbReference type="InterPro" id="IPR008906">
    <property type="entry name" value="HATC_C_dom"/>
</dbReference>
<dbReference type="GO" id="GO:0046983">
    <property type="term" value="F:protein dimerization activity"/>
    <property type="evidence" value="ECO:0007669"/>
    <property type="project" value="InterPro"/>
</dbReference>
<evidence type="ECO:0000259" key="2">
    <source>
        <dbReference type="Pfam" id="PF04937"/>
    </source>
</evidence>
<protein>
    <submittedName>
        <fullName evidence="4">Uncharacterized protein</fullName>
    </submittedName>
</protein>
<gene>
    <name evidence="4" type="ORF">AXF42_Ash012131</name>
</gene>
<dbReference type="Proteomes" id="UP000236161">
    <property type="component" value="Unassembled WGS sequence"/>
</dbReference>
<dbReference type="AlphaFoldDB" id="A0A2I0B434"/>
<organism evidence="4 5">
    <name type="scientific">Apostasia shenzhenica</name>
    <dbReference type="NCBI Taxonomy" id="1088818"/>
    <lineage>
        <taxon>Eukaryota</taxon>
        <taxon>Viridiplantae</taxon>
        <taxon>Streptophyta</taxon>
        <taxon>Embryophyta</taxon>
        <taxon>Tracheophyta</taxon>
        <taxon>Spermatophyta</taxon>
        <taxon>Magnoliopsida</taxon>
        <taxon>Liliopsida</taxon>
        <taxon>Asparagales</taxon>
        <taxon>Orchidaceae</taxon>
        <taxon>Apostasioideae</taxon>
        <taxon>Apostasia</taxon>
    </lineage>
</organism>
<dbReference type="OrthoDB" id="1741262at2759"/>
<evidence type="ECO:0000259" key="3">
    <source>
        <dbReference type="Pfam" id="PF05699"/>
    </source>
</evidence>
<dbReference type="PANTHER" id="PTHR32166">
    <property type="entry name" value="OSJNBA0013A04.12 PROTEIN"/>
    <property type="match status" value="1"/>
</dbReference>
<evidence type="ECO:0000313" key="5">
    <source>
        <dbReference type="Proteomes" id="UP000236161"/>
    </source>
</evidence>
<dbReference type="Pfam" id="PF05699">
    <property type="entry name" value="Dimer_Tnp_hAT"/>
    <property type="match status" value="1"/>
</dbReference>
<proteinExistence type="predicted"/>
<evidence type="ECO:0000313" key="4">
    <source>
        <dbReference type="EMBL" id="PKA62545.1"/>
    </source>
</evidence>
<feature type="compositionally biased region" description="Low complexity" evidence="1">
    <location>
        <begin position="128"/>
        <end position="139"/>
    </location>
</feature>
<dbReference type="EMBL" id="KZ451916">
    <property type="protein sequence ID" value="PKA62545.1"/>
    <property type="molecule type" value="Genomic_DNA"/>
</dbReference>
<reference evidence="4 5" key="1">
    <citation type="journal article" date="2017" name="Nature">
        <title>The Apostasia genome and the evolution of orchids.</title>
        <authorList>
            <person name="Zhang G.Q."/>
            <person name="Liu K.W."/>
            <person name="Li Z."/>
            <person name="Lohaus R."/>
            <person name="Hsiao Y.Y."/>
            <person name="Niu S.C."/>
            <person name="Wang J.Y."/>
            <person name="Lin Y.C."/>
            <person name="Xu Q."/>
            <person name="Chen L.J."/>
            <person name="Yoshida K."/>
            <person name="Fujiwara S."/>
            <person name="Wang Z.W."/>
            <person name="Zhang Y.Q."/>
            <person name="Mitsuda N."/>
            <person name="Wang M."/>
            <person name="Liu G.H."/>
            <person name="Pecoraro L."/>
            <person name="Huang H.X."/>
            <person name="Xiao X.J."/>
            <person name="Lin M."/>
            <person name="Wu X.Y."/>
            <person name="Wu W.L."/>
            <person name="Chen Y.Y."/>
            <person name="Chang S.B."/>
            <person name="Sakamoto S."/>
            <person name="Ohme-Takagi M."/>
            <person name="Yagi M."/>
            <person name="Zeng S.J."/>
            <person name="Shen C.Y."/>
            <person name="Yeh C.M."/>
            <person name="Luo Y.B."/>
            <person name="Tsai W.C."/>
            <person name="Van de Peer Y."/>
            <person name="Liu Z.J."/>
        </authorList>
    </citation>
    <scope>NUCLEOTIDE SEQUENCE [LARGE SCALE GENOMIC DNA]</scope>
    <source>
        <strain evidence="5">cv. Shenzhen</strain>
        <tissue evidence="4">Stem</tissue>
    </source>
</reference>
<evidence type="ECO:0000256" key="1">
    <source>
        <dbReference type="SAM" id="MobiDB-lite"/>
    </source>
</evidence>